<sequence>MKGFFKGVGLLALLALAFGAGYLYPILNRPPLVLHQDAVVAGVPREGVRVRWREEAGGFIDIVPAAGADTLLILYPGGLVRPQAYEWLGVALAPRGVRTVIPAFPFDLAVLRPNRAAALLEAFAVDPTTRVVLGGHSLGGAMAARFAARRPDALDALVLMGAFSAEGDDLSAAPLDVLVLAAEHDGLATLAEVRSGLGRLPPSAELVVIGGAVHSFFGRYGPQRGDGLPTTTRSAAEAQITAALGAFLAR</sequence>
<accession>D7CXW9</accession>
<dbReference type="PROSITE" id="PS00435">
    <property type="entry name" value="PEROXIDASE_1"/>
    <property type="match status" value="1"/>
</dbReference>
<evidence type="ECO:0000259" key="1">
    <source>
        <dbReference type="Pfam" id="PF12695"/>
    </source>
</evidence>
<dbReference type="HOGENOM" id="CLU_077889_0_0_0"/>
<dbReference type="Pfam" id="PF12695">
    <property type="entry name" value="Abhydrolase_5"/>
    <property type="match status" value="1"/>
</dbReference>
<proteinExistence type="predicted"/>
<dbReference type="SUPFAM" id="SSF53474">
    <property type="entry name" value="alpha/beta-Hydrolases"/>
    <property type="match status" value="1"/>
</dbReference>
<dbReference type="Proteomes" id="UP000000379">
    <property type="component" value="Chromosome"/>
</dbReference>
<feature type="domain" description="Alpha/beta hydrolase fold-5" evidence="1">
    <location>
        <begin position="72"/>
        <end position="234"/>
    </location>
</feature>
<reference evidence="3" key="1">
    <citation type="submission" date="2010-05" db="EMBL/GenBank/DDBJ databases">
        <title>The complete genome of Truepera radiovictris DSM 17093.</title>
        <authorList>
            <consortium name="US DOE Joint Genome Institute (JGI-PGF)"/>
            <person name="Lucas S."/>
            <person name="Copeland A."/>
            <person name="Lapidus A."/>
            <person name="Glavina del Rio T."/>
            <person name="Dalin E."/>
            <person name="Tice H."/>
            <person name="Bruce D."/>
            <person name="Goodwin L."/>
            <person name="Pitluck S."/>
            <person name="Kyrpides N."/>
            <person name="Mavromatis K."/>
            <person name="Ovchinnikova G."/>
            <person name="Munk A.C."/>
            <person name="Detter J.C."/>
            <person name="Han C."/>
            <person name="Tapia R."/>
            <person name="Land M."/>
            <person name="Hauser L."/>
            <person name="Markowitz V."/>
            <person name="Cheng J.-F."/>
            <person name="Hugenholtz P."/>
            <person name="Woyke T."/>
            <person name="Wu D."/>
            <person name="Tindall B."/>
            <person name="Pomrenke H.G."/>
            <person name="Brambilla E."/>
            <person name="Klenk H.-P."/>
            <person name="Eisen J.A."/>
        </authorList>
    </citation>
    <scope>NUCLEOTIDE SEQUENCE [LARGE SCALE GENOMIC DNA]</scope>
    <source>
        <strain evidence="3">DSM 17093 / CIP 108686 / LMG 22925 / RQ-24</strain>
    </source>
</reference>
<evidence type="ECO:0000313" key="3">
    <source>
        <dbReference type="Proteomes" id="UP000000379"/>
    </source>
</evidence>
<gene>
    <name evidence="2" type="ordered locus">Trad_0188</name>
</gene>
<dbReference type="Gene3D" id="3.40.50.1820">
    <property type="entry name" value="alpha/beta hydrolase"/>
    <property type="match status" value="1"/>
</dbReference>
<dbReference type="KEGG" id="tra:Trad_0188"/>
<dbReference type="EMBL" id="CP002049">
    <property type="protein sequence ID" value="ADI13329.1"/>
    <property type="molecule type" value="Genomic_DNA"/>
</dbReference>
<keyword evidence="3" id="KW-1185">Reference proteome</keyword>
<keyword evidence="2" id="KW-0378">Hydrolase</keyword>
<organism evidence="2 3">
    <name type="scientific">Truepera radiovictrix (strain DSM 17093 / CIP 108686 / LMG 22925 / RQ-24)</name>
    <dbReference type="NCBI Taxonomy" id="649638"/>
    <lineage>
        <taxon>Bacteria</taxon>
        <taxon>Thermotogati</taxon>
        <taxon>Deinococcota</taxon>
        <taxon>Deinococci</taxon>
        <taxon>Trueperales</taxon>
        <taxon>Trueperaceae</taxon>
        <taxon>Truepera</taxon>
    </lineage>
</organism>
<dbReference type="eggNOG" id="COG2945">
    <property type="taxonomic scope" value="Bacteria"/>
</dbReference>
<dbReference type="RefSeq" id="WP_013176709.1">
    <property type="nucleotide sequence ID" value="NC_014221.1"/>
</dbReference>
<dbReference type="InterPro" id="IPR029059">
    <property type="entry name" value="AB_hydrolase_5"/>
</dbReference>
<name>D7CXW9_TRURR</name>
<reference evidence="2 3" key="2">
    <citation type="journal article" date="2011" name="Stand. Genomic Sci.">
        <title>Complete genome sequence of Truepera radiovictrix type strain (RQ-24).</title>
        <authorList>
            <person name="Ivanova N."/>
            <person name="Rohde C."/>
            <person name="Munk C."/>
            <person name="Nolan M."/>
            <person name="Lucas S."/>
            <person name="Del Rio T.G."/>
            <person name="Tice H."/>
            <person name="Deshpande S."/>
            <person name="Cheng J.F."/>
            <person name="Tapia R."/>
            <person name="Han C."/>
            <person name="Goodwin L."/>
            <person name="Pitluck S."/>
            <person name="Liolios K."/>
            <person name="Mavromatis K."/>
            <person name="Mikhailova N."/>
            <person name="Pati A."/>
            <person name="Chen A."/>
            <person name="Palaniappan K."/>
            <person name="Land M."/>
            <person name="Hauser L."/>
            <person name="Chang Y.J."/>
            <person name="Jeffries C.D."/>
            <person name="Brambilla E."/>
            <person name="Rohde M."/>
            <person name="Goker M."/>
            <person name="Tindall B.J."/>
            <person name="Woyke T."/>
            <person name="Bristow J."/>
            <person name="Eisen J.A."/>
            <person name="Markowitz V."/>
            <person name="Hugenholtz P."/>
            <person name="Kyrpides N.C."/>
            <person name="Klenk H.P."/>
            <person name="Lapidus A."/>
        </authorList>
    </citation>
    <scope>NUCLEOTIDE SEQUENCE [LARGE SCALE GENOMIC DNA]</scope>
    <source>
        <strain evidence="3">DSM 17093 / CIP 108686 / LMG 22925 / RQ-24</strain>
    </source>
</reference>
<evidence type="ECO:0000313" key="2">
    <source>
        <dbReference type="EMBL" id="ADI13329.1"/>
    </source>
</evidence>
<dbReference type="AlphaFoldDB" id="D7CXW9"/>
<dbReference type="InterPro" id="IPR019793">
    <property type="entry name" value="Peroxidases_heam-ligand_BS"/>
</dbReference>
<dbReference type="STRING" id="649638.Trad_0188"/>
<dbReference type="GO" id="GO:0016787">
    <property type="term" value="F:hydrolase activity"/>
    <property type="evidence" value="ECO:0007669"/>
    <property type="project" value="UniProtKB-KW"/>
</dbReference>
<dbReference type="InterPro" id="IPR029058">
    <property type="entry name" value="AB_hydrolase_fold"/>
</dbReference>
<protein>
    <submittedName>
        <fullName evidence="2">Alpha/beta hydrolase fold protein</fullName>
    </submittedName>
</protein>